<feature type="region of interest" description="Disordered" evidence="11">
    <location>
        <begin position="711"/>
        <end position="815"/>
    </location>
</feature>
<dbReference type="GO" id="GO:0035556">
    <property type="term" value="P:intracellular signal transduction"/>
    <property type="evidence" value="ECO:0007669"/>
    <property type="project" value="TreeGrafter"/>
</dbReference>
<dbReference type="Proteomes" id="UP000311382">
    <property type="component" value="Unassembled WGS sequence"/>
</dbReference>
<evidence type="ECO:0000256" key="10">
    <source>
        <dbReference type="PROSITE-ProRule" id="PRU10141"/>
    </source>
</evidence>
<dbReference type="Gene3D" id="2.30.29.30">
    <property type="entry name" value="Pleckstrin-homology domain (PH domain)/Phosphotyrosine-binding domain (PTB)"/>
    <property type="match status" value="1"/>
</dbReference>
<keyword evidence="14" id="KW-1185">Reference proteome</keyword>
<feature type="binding site" evidence="10">
    <location>
        <position position="463"/>
    </location>
    <ligand>
        <name>ATP</name>
        <dbReference type="ChEBI" id="CHEBI:30616"/>
    </ligand>
</feature>
<feature type="compositionally biased region" description="Low complexity" evidence="11">
    <location>
        <begin position="304"/>
        <end position="320"/>
    </location>
</feature>
<evidence type="ECO:0000313" key="14">
    <source>
        <dbReference type="Proteomes" id="UP000311382"/>
    </source>
</evidence>
<dbReference type="PROSITE" id="PS00107">
    <property type="entry name" value="PROTEIN_KINASE_ATP"/>
    <property type="match status" value="1"/>
</dbReference>
<dbReference type="InterPro" id="IPR011009">
    <property type="entry name" value="Kinase-like_dom_sf"/>
</dbReference>
<keyword evidence="4" id="KW-0808">Transferase</keyword>
<dbReference type="FunFam" id="1.10.510.10:FF:000534">
    <property type="entry name" value="Serine/threonine-protein kinase PKH2"/>
    <property type="match status" value="1"/>
</dbReference>
<feature type="compositionally biased region" description="Low complexity" evidence="11">
    <location>
        <begin position="783"/>
        <end position="798"/>
    </location>
</feature>
<dbReference type="PANTHER" id="PTHR24356:SF163">
    <property type="entry name" value="3-PHOSPHOINOSITIDE-DEPENDENT PROTEIN KINASE 1-RELATED"/>
    <property type="match status" value="1"/>
</dbReference>
<feature type="compositionally biased region" description="Basic and acidic residues" evidence="11">
    <location>
        <begin position="284"/>
        <end position="303"/>
    </location>
</feature>
<comment type="catalytic activity">
    <reaction evidence="9">
        <text>L-seryl-[protein] + ATP = O-phospho-L-seryl-[protein] + ADP + H(+)</text>
        <dbReference type="Rhea" id="RHEA:17989"/>
        <dbReference type="Rhea" id="RHEA-COMP:9863"/>
        <dbReference type="Rhea" id="RHEA-COMP:11604"/>
        <dbReference type="ChEBI" id="CHEBI:15378"/>
        <dbReference type="ChEBI" id="CHEBI:29999"/>
        <dbReference type="ChEBI" id="CHEBI:30616"/>
        <dbReference type="ChEBI" id="CHEBI:83421"/>
        <dbReference type="ChEBI" id="CHEBI:456216"/>
        <dbReference type="EC" id="2.7.11.1"/>
    </reaction>
</comment>
<dbReference type="PROSITE" id="PS00108">
    <property type="entry name" value="PROTEIN_KINASE_ST"/>
    <property type="match status" value="1"/>
</dbReference>
<reference evidence="13 14" key="1">
    <citation type="submission" date="2019-03" db="EMBL/GenBank/DDBJ databases">
        <title>Rhodosporidium diobovatum UCD-FST 08-225 genome sequencing, assembly, and annotation.</title>
        <authorList>
            <person name="Fakankun I.U."/>
            <person name="Fristensky B."/>
            <person name="Levin D.B."/>
        </authorList>
    </citation>
    <scope>NUCLEOTIDE SEQUENCE [LARGE SCALE GENOMIC DNA]</scope>
    <source>
        <strain evidence="13 14">UCD-FST 08-225</strain>
    </source>
</reference>
<dbReference type="OrthoDB" id="347657at2759"/>
<evidence type="ECO:0000256" key="1">
    <source>
        <dbReference type="ARBA" id="ARBA00010006"/>
    </source>
</evidence>
<dbReference type="InterPro" id="IPR000719">
    <property type="entry name" value="Prot_kinase_dom"/>
</dbReference>
<evidence type="ECO:0000256" key="2">
    <source>
        <dbReference type="ARBA" id="ARBA00012513"/>
    </source>
</evidence>
<comment type="catalytic activity">
    <reaction evidence="8">
        <text>L-threonyl-[protein] + ATP = O-phospho-L-threonyl-[protein] + ADP + H(+)</text>
        <dbReference type="Rhea" id="RHEA:46608"/>
        <dbReference type="Rhea" id="RHEA-COMP:11060"/>
        <dbReference type="Rhea" id="RHEA-COMP:11605"/>
        <dbReference type="ChEBI" id="CHEBI:15378"/>
        <dbReference type="ChEBI" id="CHEBI:30013"/>
        <dbReference type="ChEBI" id="CHEBI:30616"/>
        <dbReference type="ChEBI" id="CHEBI:61977"/>
        <dbReference type="ChEBI" id="CHEBI:456216"/>
        <dbReference type="EC" id="2.7.11.1"/>
    </reaction>
</comment>
<dbReference type="InterPro" id="IPR039046">
    <property type="entry name" value="PDPK1"/>
</dbReference>
<proteinExistence type="inferred from homology"/>
<feature type="compositionally biased region" description="Basic and acidic residues" evidence="11">
    <location>
        <begin position="720"/>
        <end position="729"/>
    </location>
</feature>
<evidence type="ECO:0000256" key="3">
    <source>
        <dbReference type="ARBA" id="ARBA00022527"/>
    </source>
</evidence>
<name>A0A5C5FRL2_9BASI</name>
<feature type="region of interest" description="Disordered" evidence="11">
    <location>
        <begin position="980"/>
        <end position="1033"/>
    </location>
</feature>
<feature type="compositionally biased region" description="Low complexity" evidence="11">
    <location>
        <begin position="730"/>
        <end position="743"/>
    </location>
</feature>
<evidence type="ECO:0000256" key="5">
    <source>
        <dbReference type="ARBA" id="ARBA00022741"/>
    </source>
</evidence>
<evidence type="ECO:0000256" key="6">
    <source>
        <dbReference type="ARBA" id="ARBA00022777"/>
    </source>
</evidence>
<evidence type="ECO:0000256" key="4">
    <source>
        <dbReference type="ARBA" id="ARBA00022679"/>
    </source>
</evidence>
<dbReference type="STRING" id="5288.A0A5C5FRL2"/>
<evidence type="ECO:0000313" key="13">
    <source>
        <dbReference type="EMBL" id="TNY19508.1"/>
    </source>
</evidence>
<evidence type="ECO:0000259" key="12">
    <source>
        <dbReference type="PROSITE" id="PS50011"/>
    </source>
</evidence>
<dbReference type="PROSITE" id="PS50011">
    <property type="entry name" value="PROTEIN_KINASE_DOM"/>
    <property type="match status" value="1"/>
</dbReference>
<dbReference type="InterPro" id="IPR050236">
    <property type="entry name" value="Ser_Thr_kinase_AGC"/>
</dbReference>
<evidence type="ECO:0000256" key="9">
    <source>
        <dbReference type="ARBA" id="ARBA00048679"/>
    </source>
</evidence>
<gene>
    <name evidence="13" type="ORF">DMC30DRAFT_301842</name>
</gene>
<feature type="compositionally biased region" description="Low complexity" evidence="11">
    <location>
        <begin position="353"/>
        <end position="368"/>
    </location>
</feature>
<dbReference type="InterPro" id="IPR017441">
    <property type="entry name" value="Protein_kinase_ATP_BS"/>
</dbReference>
<dbReference type="SMART" id="SM00220">
    <property type="entry name" value="S_TKc"/>
    <property type="match status" value="1"/>
</dbReference>
<feature type="compositionally biased region" description="Low complexity" evidence="11">
    <location>
        <begin position="103"/>
        <end position="140"/>
    </location>
</feature>
<feature type="domain" description="Protein kinase" evidence="12">
    <location>
        <begin position="433"/>
        <end position="710"/>
    </location>
</feature>
<keyword evidence="3" id="KW-0723">Serine/threonine-protein kinase</keyword>
<comment type="caution">
    <text evidence="13">The sequence shown here is derived from an EMBL/GenBank/DDBJ whole genome shotgun (WGS) entry which is preliminary data.</text>
</comment>
<dbReference type="SUPFAM" id="SSF50729">
    <property type="entry name" value="PH domain-like"/>
    <property type="match status" value="1"/>
</dbReference>
<evidence type="ECO:0000256" key="11">
    <source>
        <dbReference type="SAM" id="MobiDB-lite"/>
    </source>
</evidence>
<feature type="region of interest" description="Disordered" evidence="11">
    <location>
        <begin position="166"/>
        <end position="412"/>
    </location>
</feature>
<dbReference type="Gene3D" id="1.10.510.10">
    <property type="entry name" value="Transferase(Phosphotransferase) domain 1"/>
    <property type="match status" value="1"/>
</dbReference>
<dbReference type="EMBL" id="SOZI01000093">
    <property type="protein sequence ID" value="TNY19508.1"/>
    <property type="molecule type" value="Genomic_DNA"/>
</dbReference>
<sequence length="1136" mass="120349">MSASLTGNFPLMSSSSSSRRQRRPSSSGLSYSSPDVPQLHSMPTRVESPQTHPPQAGPYLHHAHGHGHAGAGGTAVGGLTPLTPISNPSSSGGSHSPGGGGPTSSSLSLTSISSSSTSHTTTTGISRASSVRSTSSVQAVPMRKPQRGPTVPRIVTRGINALGAYGVSVPNSAQSPTRPQPHQGQPPTASPLGKGKARDDLSVADRPGMQGGRPSWRRRRGDGTASSSRDPLPSPVHEGGSASPSSPRPPLALDEAEGWRLAGSRVDSPARATFSPTGAAPDEGWARPRYERADSSRRDDVVRVRQSSNATATSGASSGSPARDPARASLSPPQSPALAVHPSRPVRHERELSSASGSTAAPTSPRSPRVGRPGGVPDWGAVGEARRAPAHGGGGSTSVSAERSAGAGAGAPLIGMTPNAMGVVGNRRSTEDFEFGEVLGEGSYSTVTHVTTVHPPYRQYALKVLDKEHIKRERKTKYVLIERDTLKALDGHPGVIKLWWTFQDEWSLYYVLEYAQNGELLHWIKKYGSFDLRSARYYVAQILSAVGFMHEKGVIHRDLKPENILLDQSMRVKITDFGTAKLLKKEEIKDGQPTDDLPGGRPRARSFVGTPEYVSPEILSEGRESSFSSDFWALGCILYQVLGGRPPFQARTEYLMFQKIVNLEYEFPLGFPADAKDLIEKLLVVDPKARLGGDPANGNGIEAIKAHPFFTSHIPPRAPSPDESRRAESELSTPPTQSTTSSLRNEPLSADEATTVTPASSVLAASKRDERVSDEPVDAFAGLTLDTPSDTPPASSTPRLVDHTPFYPFGQPEEPLDAPIDWSTIWTIDPPRIHTGLTAPTPTVRGEFVLLGAGDGTSSFAPSTTGTGLTGQRSWNDSNEAGTHEGAYPQGAGEDDEDEDAWEEGGDDRGSLSDDYAEPGSPTSTSGQDLPPASTFGGGKWGNVLLPSESILLCSPILQRPSAARTALLRSNRLKFSPRSLLSTSSSSSASPGASPHNGTVPLPAPSPPISTTNGLLASGAPSPPLVAAGPSPHAGWKPRTLLLTDYPRLLCVKEAPDKLSVKAEVFLGSALRGGVRRDGVSAFIAVEGRGTDGKEFVVRTSSRSLKFAEPHGQASRWMHELREAHRAGLMQQPRR</sequence>
<evidence type="ECO:0000256" key="7">
    <source>
        <dbReference type="ARBA" id="ARBA00022840"/>
    </source>
</evidence>
<evidence type="ECO:0000256" key="8">
    <source>
        <dbReference type="ARBA" id="ARBA00047899"/>
    </source>
</evidence>
<dbReference type="AlphaFoldDB" id="A0A5C5FRL2"/>
<dbReference type="GO" id="GO:0004674">
    <property type="term" value="F:protein serine/threonine kinase activity"/>
    <property type="evidence" value="ECO:0007669"/>
    <property type="project" value="UniProtKB-KW"/>
</dbReference>
<dbReference type="SUPFAM" id="SSF56112">
    <property type="entry name" value="Protein kinase-like (PK-like)"/>
    <property type="match status" value="1"/>
</dbReference>
<feature type="region of interest" description="Disordered" evidence="11">
    <location>
        <begin position="1"/>
        <end position="152"/>
    </location>
</feature>
<feature type="compositionally biased region" description="Low complexity" evidence="11">
    <location>
        <begin position="13"/>
        <end position="33"/>
    </location>
</feature>
<accession>A0A5C5FRL2</accession>
<feature type="compositionally biased region" description="Low complexity" evidence="11">
    <location>
        <begin position="77"/>
        <end position="94"/>
    </location>
</feature>
<dbReference type="Pfam" id="PF00069">
    <property type="entry name" value="Pkinase"/>
    <property type="match status" value="1"/>
</dbReference>
<protein>
    <recommendedName>
        <fullName evidence="2">non-specific serine/threonine protein kinase</fullName>
        <ecNumber evidence="2">2.7.11.1</ecNumber>
    </recommendedName>
</protein>
<feature type="compositionally biased region" description="Polar residues" evidence="11">
    <location>
        <begin position="856"/>
        <end position="881"/>
    </location>
</feature>
<feature type="compositionally biased region" description="Low complexity" evidence="11">
    <location>
        <begin position="980"/>
        <end position="996"/>
    </location>
</feature>
<organism evidence="13 14">
    <name type="scientific">Rhodotorula diobovata</name>
    <dbReference type="NCBI Taxonomy" id="5288"/>
    <lineage>
        <taxon>Eukaryota</taxon>
        <taxon>Fungi</taxon>
        <taxon>Dikarya</taxon>
        <taxon>Basidiomycota</taxon>
        <taxon>Pucciniomycotina</taxon>
        <taxon>Microbotryomycetes</taxon>
        <taxon>Sporidiobolales</taxon>
        <taxon>Sporidiobolaceae</taxon>
        <taxon>Rhodotorula</taxon>
    </lineage>
</organism>
<dbReference type="GO" id="GO:0005524">
    <property type="term" value="F:ATP binding"/>
    <property type="evidence" value="ECO:0007669"/>
    <property type="project" value="UniProtKB-UniRule"/>
</dbReference>
<feature type="compositionally biased region" description="Polar residues" evidence="11">
    <location>
        <begin position="169"/>
        <end position="187"/>
    </location>
</feature>
<feature type="region of interest" description="Disordered" evidence="11">
    <location>
        <begin position="856"/>
        <end position="935"/>
    </location>
</feature>
<keyword evidence="5 10" id="KW-0547">Nucleotide-binding</keyword>
<dbReference type="PANTHER" id="PTHR24356">
    <property type="entry name" value="SERINE/THREONINE-PROTEIN KINASE"/>
    <property type="match status" value="1"/>
</dbReference>
<keyword evidence="6 13" id="KW-0418">Kinase</keyword>
<dbReference type="Gene3D" id="3.30.200.20">
    <property type="entry name" value="Phosphorylase Kinase, domain 1"/>
    <property type="match status" value="1"/>
</dbReference>
<dbReference type="FunFam" id="3.30.200.20:FF:000191">
    <property type="entry name" value="3-phosphoinositide-dependent protein kinase 2-like"/>
    <property type="match status" value="1"/>
</dbReference>
<dbReference type="InterPro" id="IPR011993">
    <property type="entry name" value="PH-like_dom_sf"/>
</dbReference>
<dbReference type="CDD" id="cd05581">
    <property type="entry name" value="STKc_PDK1"/>
    <property type="match status" value="1"/>
</dbReference>
<dbReference type="EC" id="2.7.11.1" evidence="2"/>
<dbReference type="InterPro" id="IPR008271">
    <property type="entry name" value="Ser/Thr_kinase_AS"/>
</dbReference>
<feature type="compositionally biased region" description="Acidic residues" evidence="11">
    <location>
        <begin position="893"/>
        <end position="906"/>
    </location>
</feature>
<comment type="similarity">
    <text evidence="1">Belongs to the protein kinase superfamily. AGC Ser/Thr protein kinase family. PDPK1 subfamily.</text>
</comment>
<keyword evidence="7 10" id="KW-0067">ATP-binding</keyword>